<evidence type="ECO:0000313" key="1">
    <source>
        <dbReference type="EMBL" id="GAI98430.1"/>
    </source>
</evidence>
<feature type="non-terminal residue" evidence="1">
    <location>
        <position position="87"/>
    </location>
</feature>
<reference evidence="1" key="1">
    <citation type="journal article" date="2014" name="Front. Microbiol.">
        <title>High frequency of phylogenetically diverse reductive dehalogenase-homologous genes in deep subseafloor sedimentary metagenomes.</title>
        <authorList>
            <person name="Kawai M."/>
            <person name="Futagami T."/>
            <person name="Toyoda A."/>
            <person name="Takaki Y."/>
            <person name="Nishi S."/>
            <person name="Hori S."/>
            <person name="Arai W."/>
            <person name="Tsubouchi T."/>
            <person name="Morono Y."/>
            <person name="Uchiyama I."/>
            <person name="Ito T."/>
            <person name="Fujiyama A."/>
            <person name="Inagaki F."/>
            <person name="Takami H."/>
        </authorList>
    </citation>
    <scope>NUCLEOTIDE SEQUENCE</scope>
    <source>
        <strain evidence="1">Expedition CK06-06</strain>
    </source>
</reference>
<protein>
    <submittedName>
        <fullName evidence="1">Uncharacterized protein</fullName>
    </submittedName>
</protein>
<sequence length="87" mass="10282">MTKNEYANNWQKKKAEEDNLEFYYTRTGKCDPGKCQSLCCRIDGCSVDNSFADTRFHFDFTFKGKFGDYMVKHKHCEQMELNGRCKL</sequence>
<gene>
    <name evidence="1" type="ORF">S12H4_41095</name>
</gene>
<dbReference type="AlphaFoldDB" id="X1UEY4"/>
<dbReference type="EMBL" id="BARW01025006">
    <property type="protein sequence ID" value="GAI98430.1"/>
    <property type="molecule type" value="Genomic_DNA"/>
</dbReference>
<accession>X1UEY4</accession>
<comment type="caution">
    <text evidence="1">The sequence shown here is derived from an EMBL/GenBank/DDBJ whole genome shotgun (WGS) entry which is preliminary data.</text>
</comment>
<organism evidence="1">
    <name type="scientific">marine sediment metagenome</name>
    <dbReference type="NCBI Taxonomy" id="412755"/>
    <lineage>
        <taxon>unclassified sequences</taxon>
        <taxon>metagenomes</taxon>
        <taxon>ecological metagenomes</taxon>
    </lineage>
</organism>
<proteinExistence type="predicted"/>
<name>X1UEY4_9ZZZZ</name>